<sequence>MSRLNALICVMFIFLLYVQELNALRGKKEKSIALPVYDDLFLNNGGFKIILPQEYVDNNNLNESLLRMIKITKNKFKKIKKSKTRLRDNCYHLGVNLGLRILHQLSLLSFRMMNKVIKEQSRRAHKAKSKKLPPI</sequence>
<dbReference type="AlphaFoldDB" id="A0A1Y1JLB2"/>
<reference evidence="3" key="1">
    <citation type="submission" date="2017-04" db="EMBL/GenBank/DDBJ databases">
        <title>Plasmodium gonderi genome.</title>
        <authorList>
            <person name="Arisue N."/>
            <person name="Honma H."/>
            <person name="Kawai S."/>
            <person name="Tougan T."/>
            <person name="Tanabe K."/>
            <person name="Horii T."/>
        </authorList>
    </citation>
    <scope>NUCLEOTIDE SEQUENCE [LARGE SCALE GENOMIC DNA]</scope>
    <source>
        <strain evidence="3">ATCC 30045</strain>
    </source>
</reference>
<dbReference type="Proteomes" id="UP000195521">
    <property type="component" value="Unassembled WGS sequence"/>
</dbReference>
<organism evidence="2 3">
    <name type="scientific">Plasmodium gonderi</name>
    <dbReference type="NCBI Taxonomy" id="77519"/>
    <lineage>
        <taxon>Eukaryota</taxon>
        <taxon>Sar</taxon>
        <taxon>Alveolata</taxon>
        <taxon>Apicomplexa</taxon>
        <taxon>Aconoidasida</taxon>
        <taxon>Haemosporida</taxon>
        <taxon>Plasmodiidae</taxon>
        <taxon>Plasmodium</taxon>
        <taxon>Plasmodium (Plasmodium)</taxon>
    </lineage>
</organism>
<gene>
    <name evidence="2" type="ORF">PGO_140250</name>
</gene>
<keyword evidence="3" id="KW-1185">Reference proteome</keyword>
<keyword evidence="1" id="KW-0732">Signal</keyword>
<evidence type="ECO:0000313" key="3">
    <source>
        <dbReference type="Proteomes" id="UP000195521"/>
    </source>
</evidence>
<proteinExistence type="predicted"/>
<evidence type="ECO:0008006" key="4">
    <source>
        <dbReference type="Google" id="ProtNLM"/>
    </source>
</evidence>
<comment type="caution">
    <text evidence="2">The sequence shown here is derived from an EMBL/GenBank/DDBJ whole genome shotgun (WGS) entry which is preliminary data.</text>
</comment>
<dbReference type="GeneID" id="39749974"/>
<evidence type="ECO:0000256" key="1">
    <source>
        <dbReference type="SAM" id="SignalP"/>
    </source>
</evidence>
<dbReference type="OMA" id="LRDNCYH"/>
<evidence type="ECO:0000313" key="2">
    <source>
        <dbReference type="EMBL" id="GAW83231.1"/>
    </source>
</evidence>
<accession>A0A1Y1JLB2</accession>
<dbReference type="EMBL" id="BDQF01000015">
    <property type="protein sequence ID" value="GAW83231.1"/>
    <property type="molecule type" value="Genomic_DNA"/>
</dbReference>
<dbReference type="RefSeq" id="XP_028545820.1">
    <property type="nucleotide sequence ID" value="XM_028690019.1"/>
</dbReference>
<name>A0A1Y1JLB2_PLAGO</name>
<dbReference type="OrthoDB" id="385667at2759"/>
<feature type="signal peptide" evidence="1">
    <location>
        <begin position="1"/>
        <end position="23"/>
    </location>
</feature>
<feature type="chain" id="PRO_5012282131" description="Variable surface protein" evidence="1">
    <location>
        <begin position="24"/>
        <end position="135"/>
    </location>
</feature>
<protein>
    <recommendedName>
        <fullName evidence="4">Variable surface protein</fullName>
    </recommendedName>
</protein>